<name>A0A2S6CL01_9PEZI</name>
<organism evidence="2 3">
    <name type="scientific">Cercospora berteroae</name>
    <dbReference type="NCBI Taxonomy" id="357750"/>
    <lineage>
        <taxon>Eukaryota</taxon>
        <taxon>Fungi</taxon>
        <taxon>Dikarya</taxon>
        <taxon>Ascomycota</taxon>
        <taxon>Pezizomycotina</taxon>
        <taxon>Dothideomycetes</taxon>
        <taxon>Dothideomycetidae</taxon>
        <taxon>Mycosphaerellales</taxon>
        <taxon>Mycosphaerellaceae</taxon>
        <taxon>Cercospora</taxon>
    </lineage>
</organism>
<dbReference type="GO" id="GO:0006396">
    <property type="term" value="P:RNA processing"/>
    <property type="evidence" value="ECO:0007669"/>
    <property type="project" value="InterPro"/>
</dbReference>
<protein>
    <recommendedName>
        <fullName evidence="4">RNase III domain-containing protein</fullName>
    </recommendedName>
</protein>
<evidence type="ECO:0000256" key="1">
    <source>
        <dbReference type="SAM" id="MobiDB-lite"/>
    </source>
</evidence>
<dbReference type="Proteomes" id="UP000237631">
    <property type="component" value="Unassembled WGS sequence"/>
</dbReference>
<dbReference type="Gene3D" id="1.10.1520.10">
    <property type="entry name" value="Ribonuclease III domain"/>
    <property type="match status" value="1"/>
</dbReference>
<feature type="region of interest" description="Disordered" evidence="1">
    <location>
        <begin position="1"/>
        <end position="21"/>
    </location>
</feature>
<evidence type="ECO:0000313" key="2">
    <source>
        <dbReference type="EMBL" id="PPJ60402.1"/>
    </source>
</evidence>
<comment type="caution">
    <text evidence="2">The sequence shown here is derived from an EMBL/GenBank/DDBJ whole genome shotgun (WGS) entry which is preliminary data.</text>
</comment>
<proteinExistence type="predicted"/>
<evidence type="ECO:0008006" key="4">
    <source>
        <dbReference type="Google" id="ProtNLM"/>
    </source>
</evidence>
<accession>A0A2S6CL01</accession>
<dbReference type="InterPro" id="IPR036389">
    <property type="entry name" value="RNase_III_sf"/>
</dbReference>
<reference evidence="3" key="1">
    <citation type="journal article" date="2017" name="bioRxiv">
        <title>Conservation of a gene cluster reveals novel cercosporin biosynthetic mechanisms and extends production to the genus Colletotrichum.</title>
        <authorList>
            <person name="de Jonge R."/>
            <person name="Ebert M.K."/>
            <person name="Huitt-Roehl C.R."/>
            <person name="Pal P."/>
            <person name="Suttle J.C."/>
            <person name="Spanner R.E."/>
            <person name="Neubauer J.D."/>
            <person name="Jurick W.M.II."/>
            <person name="Stott K.A."/>
            <person name="Secor G.A."/>
            <person name="Thomma B.P.H.J."/>
            <person name="Van de Peer Y."/>
            <person name="Townsend C.A."/>
            <person name="Bolton M.D."/>
        </authorList>
    </citation>
    <scope>NUCLEOTIDE SEQUENCE [LARGE SCALE GENOMIC DNA]</scope>
    <source>
        <strain evidence="3">CBS538.71</strain>
    </source>
</reference>
<keyword evidence="3" id="KW-1185">Reference proteome</keyword>
<feature type="region of interest" description="Disordered" evidence="1">
    <location>
        <begin position="184"/>
        <end position="264"/>
    </location>
</feature>
<dbReference type="EMBL" id="PNEN01000282">
    <property type="protein sequence ID" value="PPJ60402.1"/>
    <property type="molecule type" value="Genomic_DNA"/>
</dbReference>
<feature type="compositionally biased region" description="Basic and acidic residues" evidence="1">
    <location>
        <begin position="248"/>
        <end position="264"/>
    </location>
</feature>
<sequence>MSQVRHSSVSAPATSSAKPSDIVLKSHVHDHKAVKEYEKRLPEHIAKLERLTEHRFNDPDYARAALWSSILEMDGKDVHTTQAQLAQIGDATLRALYYTHHLPNITKTLQVQFNTVASNVHLAQVFDALQLQQLSIHIDNSSVPWRKGTLVEAIIGAVFLDSGLDMTAADRAISAMRIFDIGPELSDDPQPRVANRVKRRSRSRREGEPAMRRTLSTAKPNAFGTASKPFALGAQLDSNLLRPSPPKGRPESSREEQVSRAHERSRNFLALASAEPDHALRGLGGDSNTVPELQDLINKFSGRKQRASPDSRLYEAADMRILAYEKLLQHKRRKNLVEAQLPDSHVPTNTYAQYHI</sequence>
<dbReference type="SUPFAM" id="SSF69065">
    <property type="entry name" value="RNase III domain-like"/>
    <property type="match status" value="1"/>
</dbReference>
<feature type="compositionally biased region" description="Polar residues" evidence="1">
    <location>
        <begin position="1"/>
        <end position="18"/>
    </location>
</feature>
<dbReference type="GO" id="GO:0004525">
    <property type="term" value="F:ribonuclease III activity"/>
    <property type="evidence" value="ECO:0007669"/>
    <property type="project" value="InterPro"/>
</dbReference>
<gene>
    <name evidence="2" type="ORF">CBER1_08004</name>
</gene>
<dbReference type="OrthoDB" id="67027at2759"/>
<dbReference type="AlphaFoldDB" id="A0A2S6CL01"/>
<evidence type="ECO:0000313" key="3">
    <source>
        <dbReference type="Proteomes" id="UP000237631"/>
    </source>
</evidence>